<name>A0A7T8G591_9CILI</name>
<organism evidence="2">
    <name type="scientific">Thuricola similis</name>
    <dbReference type="NCBI Taxonomy" id="2784598"/>
    <lineage>
        <taxon>Eukaryota</taxon>
        <taxon>Sar</taxon>
        <taxon>Alveolata</taxon>
        <taxon>Ciliophora</taxon>
        <taxon>Intramacronucleata</taxon>
        <taxon>Oligohymenophorea</taxon>
        <taxon>Peritrichia</taxon>
        <taxon>Sessilida</taxon>
        <taxon>Vaginicolidae</taxon>
        <taxon>Thuricola</taxon>
    </lineage>
</organism>
<gene>
    <name evidence="2" type="ORF">TSIM_42</name>
</gene>
<geneLocation type="mitochondrion" evidence="2"/>
<evidence type="ECO:0000256" key="1">
    <source>
        <dbReference type="SAM" id="Phobius"/>
    </source>
</evidence>
<keyword evidence="1" id="KW-1133">Transmembrane helix</keyword>
<reference evidence="2" key="1">
    <citation type="submission" date="2020-11" db="EMBL/GenBank/DDBJ databases">
        <title>Combining integrative taxonomy and mitogenome sequencing of Thuricola similis Bock, 1963 (Peritrichia, Vaginicolidae) provides a full redescription of this poorly known ciliate and new insights into the evolutionary relationships among Oligohymenophorea subclasses.</title>
        <authorList>
            <person name="Liao W."/>
            <person name="Campello-Nunes P.H."/>
            <person name="Gammuto L."/>
            <person name="Viana T.A."/>
            <person name="de Oliveira Marchesini R."/>
            <person name="da Silva Pavia T."/>
            <person name="da Silva-Neto I.D."/>
            <person name="Modeo L."/>
            <person name="Petroni G."/>
        </authorList>
    </citation>
    <scope>NUCLEOTIDE SEQUENCE</scope>
    <source>
        <strain evidence="2">CUIT</strain>
    </source>
</reference>
<protein>
    <submittedName>
        <fullName evidence="2">Uncharacterized protein</fullName>
    </submittedName>
</protein>
<accession>A0A7T8G591</accession>
<sequence>MIIKTNVWYIKNFFYFTQSYTLYYIYWLLKITNKKYLYYDLRNIKYYVWKRLIKFQMYPKDIKYYYRLYYATKNLTWFYSLRKYRKVRRFRIFNYIKFLNALTLKKTVYKHLNYDFYYQRILMHKHIYKKINFFLYYKQKQIKKFLKIHKAYKYKHPRFFKKKFVWLFNRVRMLYEKPMFNMYKHHLLRIFKEARQTHWNATDKKTLNKRTYCNFLPKFIKNQTFLVKTALMLILQQVKLTYSWKQSLYLIDFFFYNFNFSKVILTKGLILQFPKNDLVVTYKKLNKFKFFKRMWEQKRRQYLFVQSKKNLWMKRKKKFYKKIEFNFNQFSFLQGYYHYDIYTNSLCFVKNIKWHIFLFHLKHFSFVLKLTKWRFKA</sequence>
<keyword evidence="2" id="KW-0496">Mitochondrion</keyword>
<dbReference type="EMBL" id="MW221262">
    <property type="protein sequence ID" value="QQP22149.1"/>
    <property type="molecule type" value="Genomic_DNA"/>
</dbReference>
<evidence type="ECO:0000313" key="2">
    <source>
        <dbReference type="EMBL" id="QQP22149.1"/>
    </source>
</evidence>
<feature type="transmembrane region" description="Helical" evidence="1">
    <location>
        <begin position="12"/>
        <end position="29"/>
    </location>
</feature>
<keyword evidence="1" id="KW-0812">Transmembrane</keyword>
<proteinExistence type="predicted"/>
<keyword evidence="1" id="KW-0472">Membrane</keyword>
<dbReference type="AlphaFoldDB" id="A0A7T8G591"/>